<protein>
    <submittedName>
        <fullName evidence="2">Uncharacterized protein</fullName>
    </submittedName>
</protein>
<keyword evidence="3" id="KW-1185">Reference proteome</keyword>
<feature type="compositionally biased region" description="Basic residues" evidence="1">
    <location>
        <begin position="11"/>
        <end position="21"/>
    </location>
</feature>
<gene>
    <name evidence="2" type="ORF">CINCED_3A018881</name>
</gene>
<accession>A0A5E4MZ74</accession>
<sequence length="80" mass="9124">MVLTIIPKVKKETRKRKHQKPNKPNSAKEKESWFVKLDAPLIIIMTARFFLHSLFTLLTAMKHSTTGNRAVSKSISFTVG</sequence>
<dbReference type="Proteomes" id="UP000325440">
    <property type="component" value="Unassembled WGS sequence"/>
</dbReference>
<evidence type="ECO:0000313" key="3">
    <source>
        <dbReference type="Proteomes" id="UP000325440"/>
    </source>
</evidence>
<reference evidence="2 3" key="1">
    <citation type="submission" date="2019-08" db="EMBL/GenBank/DDBJ databases">
        <authorList>
            <person name="Alioto T."/>
            <person name="Alioto T."/>
            <person name="Gomez Garrido J."/>
        </authorList>
    </citation>
    <scope>NUCLEOTIDE SEQUENCE [LARGE SCALE GENOMIC DNA]</scope>
</reference>
<proteinExistence type="predicted"/>
<dbReference type="EMBL" id="CABPRJ010001439">
    <property type="protein sequence ID" value="VVC36936.1"/>
    <property type="molecule type" value="Genomic_DNA"/>
</dbReference>
<feature type="region of interest" description="Disordered" evidence="1">
    <location>
        <begin position="11"/>
        <end position="30"/>
    </location>
</feature>
<evidence type="ECO:0000313" key="2">
    <source>
        <dbReference type="EMBL" id="VVC36936.1"/>
    </source>
</evidence>
<name>A0A5E4MZ74_9HEMI</name>
<evidence type="ECO:0000256" key="1">
    <source>
        <dbReference type="SAM" id="MobiDB-lite"/>
    </source>
</evidence>
<dbReference type="AlphaFoldDB" id="A0A5E4MZ74"/>
<organism evidence="2 3">
    <name type="scientific">Cinara cedri</name>
    <dbReference type="NCBI Taxonomy" id="506608"/>
    <lineage>
        <taxon>Eukaryota</taxon>
        <taxon>Metazoa</taxon>
        <taxon>Ecdysozoa</taxon>
        <taxon>Arthropoda</taxon>
        <taxon>Hexapoda</taxon>
        <taxon>Insecta</taxon>
        <taxon>Pterygota</taxon>
        <taxon>Neoptera</taxon>
        <taxon>Paraneoptera</taxon>
        <taxon>Hemiptera</taxon>
        <taxon>Sternorrhyncha</taxon>
        <taxon>Aphidomorpha</taxon>
        <taxon>Aphidoidea</taxon>
        <taxon>Aphididae</taxon>
        <taxon>Lachninae</taxon>
        <taxon>Cinara</taxon>
    </lineage>
</organism>